<keyword evidence="14" id="KW-1185">Reference proteome</keyword>
<dbReference type="PROSITE" id="PS00810">
    <property type="entry name" value="ADP_GLC_PYROPHOSPH_3"/>
    <property type="match status" value="1"/>
</dbReference>
<dbReference type="InterPro" id="IPR005835">
    <property type="entry name" value="NTP_transferase_dom"/>
</dbReference>
<evidence type="ECO:0000256" key="9">
    <source>
        <dbReference type="HAMAP-Rule" id="MF_00624"/>
    </source>
</evidence>
<dbReference type="SUPFAM" id="SSF51161">
    <property type="entry name" value="Trimeric LpxA-like enzymes"/>
    <property type="match status" value="1"/>
</dbReference>
<dbReference type="InterPro" id="IPR056818">
    <property type="entry name" value="GlmU/GlgC-like_hexapep"/>
</dbReference>
<evidence type="ECO:0000256" key="7">
    <source>
        <dbReference type="ARBA" id="ARBA00023056"/>
    </source>
</evidence>
<dbReference type="GO" id="GO:0005524">
    <property type="term" value="F:ATP binding"/>
    <property type="evidence" value="ECO:0007669"/>
    <property type="project" value="UniProtKB-KW"/>
</dbReference>
<evidence type="ECO:0000256" key="3">
    <source>
        <dbReference type="ARBA" id="ARBA00022679"/>
    </source>
</evidence>
<dbReference type="EC" id="2.7.7.27" evidence="9"/>
<sequence length="425" mass="47897">MLNDSLVIVLAGGVGERLAPLTRERAKPAVYFGGPYRIIDFTLSNCINAGLRRIFIVTQYKSLSLNRHIRMGWNVVAEELGEFIEILPPQKRVSDNWYLGTADAVYQNLYSVVREAPKHVVILSGDHIYKMDYSKMLRWHIEKGAAATVATYEVPVQEAARRFGVIQVDEEERLVGFEEKPAEPKPIPGMPGVALASMGIYVFEADVLVKALEEDAGRDTKHDFGKDILPSLIGHAPVYSYRFSDENKKANKYWRDIGELDAYYEANMDLVQVNPDFNLYDPEWPIRTWMEQAPPAKFVFDDEGRRGQALDSIISSGVIVSGSTVRGSILCPNVRVHSYCDIDRSILMPGVRVGRHARIRNAIIDRDVFIPRGAIIGHNLEEDRRRHMVTAKGVVVVTTDDEPYVAPPESTRRQHEQEADARGHP</sequence>
<dbReference type="Gene3D" id="2.160.10.10">
    <property type="entry name" value="Hexapeptide repeat proteins"/>
    <property type="match status" value="1"/>
</dbReference>
<keyword evidence="2 9" id="KW-0321">Glycogen metabolism</keyword>
<dbReference type="GO" id="GO:0008878">
    <property type="term" value="F:glucose-1-phosphate adenylyltransferase activity"/>
    <property type="evidence" value="ECO:0007669"/>
    <property type="project" value="UniProtKB-UniRule"/>
</dbReference>
<evidence type="ECO:0000256" key="10">
    <source>
        <dbReference type="SAM" id="MobiDB-lite"/>
    </source>
</evidence>
<keyword evidence="3 9" id="KW-0808">Transferase</keyword>
<gene>
    <name evidence="13" type="primary">glgC_1</name>
    <name evidence="9" type="synonym">glgC</name>
    <name evidence="13" type="ORF">LuPra_00521</name>
</gene>
<dbReference type="NCBIfam" id="NF001947">
    <property type="entry name" value="PRK00725.1"/>
    <property type="match status" value="1"/>
</dbReference>
<accession>A0A143PHX2</accession>
<evidence type="ECO:0000313" key="13">
    <source>
        <dbReference type="EMBL" id="AMY07354.1"/>
    </source>
</evidence>
<dbReference type="SUPFAM" id="SSF53448">
    <property type="entry name" value="Nucleotide-diphospho-sugar transferases"/>
    <property type="match status" value="1"/>
</dbReference>
<feature type="binding site" evidence="9">
    <location>
        <position position="164"/>
    </location>
    <ligand>
        <name>alpha-D-glucose 1-phosphate</name>
        <dbReference type="ChEBI" id="CHEBI:58601"/>
    </ligand>
</feature>
<name>A0A143PHX2_LUTPR</name>
<dbReference type="CDD" id="cd04651">
    <property type="entry name" value="LbH_G1P_AT_C"/>
    <property type="match status" value="1"/>
</dbReference>
<dbReference type="STRING" id="1855912.LuPra_00521"/>
<comment type="pathway">
    <text evidence="9">Glycan biosynthesis; glycogen biosynthesis.</text>
</comment>
<dbReference type="HAMAP" id="MF_00624">
    <property type="entry name" value="GlgC"/>
    <property type="match status" value="1"/>
</dbReference>
<dbReference type="Pfam" id="PF24894">
    <property type="entry name" value="Hexapep_GlmU"/>
    <property type="match status" value="1"/>
</dbReference>
<feature type="binding site" evidence="9">
    <location>
        <position position="197"/>
    </location>
    <ligand>
        <name>alpha-D-glucose 1-phosphate</name>
        <dbReference type="ChEBI" id="CHEBI:58601"/>
    </ligand>
</feature>
<keyword evidence="7 9" id="KW-0320">Glycogen biosynthesis</keyword>
<feature type="site" description="Could play a key role in the communication between the regulatory and the substrate sites" evidence="9">
    <location>
        <position position="59"/>
    </location>
</feature>
<evidence type="ECO:0000256" key="2">
    <source>
        <dbReference type="ARBA" id="ARBA00022600"/>
    </source>
</evidence>
<evidence type="ECO:0000259" key="11">
    <source>
        <dbReference type="Pfam" id="PF00483"/>
    </source>
</evidence>
<dbReference type="CDD" id="cd02508">
    <property type="entry name" value="ADP_Glucose_PP"/>
    <property type="match status" value="1"/>
</dbReference>
<feature type="compositionally biased region" description="Basic and acidic residues" evidence="10">
    <location>
        <begin position="410"/>
        <end position="425"/>
    </location>
</feature>
<evidence type="ECO:0000256" key="5">
    <source>
        <dbReference type="ARBA" id="ARBA00022741"/>
    </source>
</evidence>
<dbReference type="Gene3D" id="3.90.550.10">
    <property type="entry name" value="Spore Coat Polysaccharide Biosynthesis Protein SpsA, Chain A"/>
    <property type="match status" value="1"/>
</dbReference>
<dbReference type="OrthoDB" id="9801810at2"/>
<dbReference type="RefSeq" id="WP_110169315.1">
    <property type="nucleotide sequence ID" value="NZ_CP015136.1"/>
</dbReference>
<feature type="domain" description="Glucose-1-phosphate adenylyltransferase/Bifunctional protein GlmU-like C-terminal hexapeptide" evidence="12">
    <location>
        <begin position="294"/>
        <end position="397"/>
    </location>
</feature>
<keyword evidence="6 9" id="KW-0067">ATP-binding</keyword>
<evidence type="ECO:0000259" key="12">
    <source>
        <dbReference type="Pfam" id="PF24894"/>
    </source>
</evidence>
<feature type="binding site" evidence="9">
    <location>
        <begin position="179"/>
        <end position="180"/>
    </location>
    <ligand>
        <name>alpha-D-glucose 1-phosphate</name>
        <dbReference type="ChEBI" id="CHEBI:58601"/>
    </ligand>
</feature>
<keyword evidence="5 9" id="KW-0547">Nucleotide-binding</keyword>
<proteinExistence type="inferred from homology"/>
<dbReference type="NCBIfam" id="NF002023">
    <property type="entry name" value="PRK00844.1"/>
    <property type="match status" value="1"/>
</dbReference>
<dbReference type="InterPro" id="IPR005836">
    <property type="entry name" value="ADP_Glu_pyroP_CS"/>
</dbReference>
<dbReference type="InterPro" id="IPR011004">
    <property type="entry name" value="Trimer_LpxA-like_sf"/>
</dbReference>
<reference evidence="14" key="2">
    <citation type="submission" date="2016-04" db="EMBL/GenBank/DDBJ databases">
        <title>First Complete Genome Sequence of a Subdivision 6 Acidobacterium.</title>
        <authorList>
            <person name="Huang S."/>
            <person name="Vieira S."/>
            <person name="Bunk B."/>
            <person name="Riedel T."/>
            <person name="Sproeer C."/>
            <person name="Overmann J."/>
        </authorList>
    </citation>
    <scope>NUCLEOTIDE SEQUENCE [LARGE SCALE GENOMIC DNA]</scope>
    <source>
        <strain evidence="14">DSM 100886 HEG_-6_39</strain>
    </source>
</reference>
<dbReference type="EMBL" id="CP015136">
    <property type="protein sequence ID" value="AMY07354.1"/>
    <property type="molecule type" value="Genomic_DNA"/>
</dbReference>
<comment type="catalytic activity">
    <reaction evidence="9">
        <text>alpha-D-glucose 1-phosphate + ATP + H(+) = ADP-alpha-D-glucose + diphosphate</text>
        <dbReference type="Rhea" id="RHEA:12120"/>
        <dbReference type="ChEBI" id="CHEBI:15378"/>
        <dbReference type="ChEBI" id="CHEBI:30616"/>
        <dbReference type="ChEBI" id="CHEBI:33019"/>
        <dbReference type="ChEBI" id="CHEBI:57498"/>
        <dbReference type="ChEBI" id="CHEBI:58601"/>
        <dbReference type="EC" id="2.7.7.27"/>
    </reaction>
</comment>
<feature type="domain" description="Nucleotidyl transferase" evidence="11">
    <location>
        <begin position="7"/>
        <end position="271"/>
    </location>
</feature>
<protein>
    <recommendedName>
        <fullName evidence="9">Glucose-1-phosphate adenylyltransferase</fullName>
        <ecNumber evidence="9">2.7.7.27</ecNumber>
    </recommendedName>
    <alternativeName>
        <fullName evidence="9">ADP-glucose pyrophosphorylase</fullName>
        <shortName evidence="9">ADPGlc PPase</shortName>
    </alternativeName>
    <alternativeName>
        <fullName evidence="9">ADP-glucose synthase</fullName>
    </alternativeName>
</protein>
<organism evidence="13 14">
    <name type="scientific">Luteitalea pratensis</name>
    <dbReference type="NCBI Taxonomy" id="1855912"/>
    <lineage>
        <taxon>Bacteria</taxon>
        <taxon>Pseudomonadati</taxon>
        <taxon>Acidobacteriota</taxon>
        <taxon>Vicinamibacteria</taxon>
        <taxon>Vicinamibacterales</taxon>
        <taxon>Vicinamibacteraceae</taxon>
        <taxon>Luteitalea</taxon>
    </lineage>
</organism>
<evidence type="ECO:0000256" key="6">
    <source>
        <dbReference type="ARBA" id="ARBA00022840"/>
    </source>
</evidence>
<feature type="region of interest" description="Disordered" evidence="10">
    <location>
        <begin position="401"/>
        <end position="425"/>
    </location>
</feature>
<feature type="binding site" evidence="9">
    <location>
        <position position="98"/>
    </location>
    <ligand>
        <name>alpha-D-glucose 1-phosphate</name>
        <dbReference type="ChEBI" id="CHEBI:58601"/>
    </ligand>
</feature>
<keyword evidence="4 9" id="KW-0548">Nucleotidyltransferase</keyword>
<dbReference type="Proteomes" id="UP000076079">
    <property type="component" value="Chromosome"/>
</dbReference>
<evidence type="ECO:0000313" key="14">
    <source>
        <dbReference type="Proteomes" id="UP000076079"/>
    </source>
</evidence>
<evidence type="ECO:0000256" key="4">
    <source>
        <dbReference type="ARBA" id="ARBA00022695"/>
    </source>
</evidence>
<dbReference type="GO" id="GO:0005978">
    <property type="term" value="P:glycogen biosynthetic process"/>
    <property type="evidence" value="ECO:0007669"/>
    <property type="project" value="UniProtKB-UniRule"/>
</dbReference>
<dbReference type="PANTHER" id="PTHR43523">
    <property type="entry name" value="GLUCOSE-1-PHOSPHATE ADENYLYLTRANSFERASE-RELATED"/>
    <property type="match status" value="1"/>
</dbReference>
<dbReference type="PANTHER" id="PTHR43523:SF2">
    <property type="entry name" value="GLUCOSE-1-PHOSPHATE ADENYLYLTRANSFERASE"/>
    <property type="match status" value="1"/>
</dbReference>
<dbReference type="KEGG" id="abac:LuPra_00521"/>
<evidence type="ECO:0000256" key="1">
    <source>
        <dbReference type="ARBA" id="ARBA00010443"/>
    </source>
</evidence>
<comment type="similarity">
    <text evidence="1 9">Belongs to the bacterial/plant glucose-1-phosphate adenylyltransferase family.</text>
</comment>
<dbReference type="InterPro" id="IPR029044">
    <property type="entry name" value="Nucleotide-diphossugar_trans"/>
</dbReference>
<comment type="subunit">
    <text evidence="9">Homotetramer.</text>
</comment>
<dbReference type="UniPathway" id="UPA00164"/>
<keyword evidence="8 9" id="KW-0119">Carbohydrate metabolism</keyword>
<dbReference type="NCBIfam" id="TIGR02091">
    <property type="entry name" value="glgC"/>
    <property type="match status" value="1"/>
</dbReference>
<feature type="site" description="Could play a key role in the communication between the regulatory and the substrate sites" evidence="9">
    <location>
        <position position="97"/>
    </location>
</feature>
<dbReference type="InterPro" id="IPR023049">
    <property type="entry name" value="GlgC_bac"/>
</dbReference>
<dbReference type="InterPro" id="IPR011831">
    <property type="entry name" value="ADP-Glc_PPase"/>
</dbReference>
<reference evidence="13 14" key="1">
    <citation type="journal article" date="2016" name="Genome Announc.">
        <title>First Complete Genome Sequence of a Subdivision 6 Acidobacterium Strain.</title>
        <authorList>
            <person name="Huang S."/>
            <person name="Vieira S."/>
            <person name="Bunk B."/>
            <person name="Riedel T."/>
            <person name="Sproer C."/>
            <person name="Overmann J."/>
        </authorList>
    </citation>
    <scope>NUCLEOTIDE SEQUENCE [LARGE SCALE GENOMIC DNA]</scope>
    <source>
        <strain evidence="14">DSM 100886 HEG_-6_39</strain>
    </source>
</reference>
<dbReference type="PATRIC" id="fig|1813736.3.peg.547"/>
<dbReference type="AlphaFoldDB" id="A0A143PHX2"/>
<evidence type="ECO:0000256" key="8">
    <source>
        <dbReference type="ARBA" id="ARBA00023277"/>
    </source>
</evidence>
<comment type="function">
    <text evidence="9">Involved in the biosynthesis of ADP-glucose, a building block required for the elongation reactions to produce glycogen. Catalyzes the reaction between ATP and alpha-D-glucose 1-phosphate (G1P) to produce pyrophosphate and ADP-Glc.</text>
</comment>
<dbReference type="Pfam" id="PF00483">
    <property type="entry name" value="NTP_transferase"/>
    <property type="match status" value="1"/>
</dbReference>
<dbReference type="PROSITE" id="PS00809">
    <property type="entry name" value="ADP_GLC_PYROPHOSPH_2"/>
    <property type="match status" value="1"/>
</dbReference>